<proteinExistence type="predicted"/>
<protein>
    <submittedName>
        <fullName evidence="1">Uncharacterized protein</fullName>
    </submittedName>
</protein>
<organism evidence="1 2">
    <name type="scientific">Vibrio amylolyticus</name>
    <dbReference type="NCBI Taxonomy" id="2847292"/>
    <lineage>
        <taxon>Bacteria</taxon>
        <taxon>Pseudomonadati</taxon>
        <taxon>Pseudomonadota</taxon>
        <taxon>Gammaproteobacteria</taxon>
        <taxon>Vibrionales</taxon>
        <taxon>Vibrionaceae</taxon>
        <taxon>Vibrio</taxon>
    </lineage>
</organism>
<evidence type="ECO:0000313" key="2">
    <source>
        <dbReference type="Proteomes" id="UP001139559"/>
    </source>
</evidence>
<reference evidence="1" key="1">
    <citation type="submission" date="2021-11" db="EMBL/GenBank/DDBJ databases">
        <title>Vibrio ZSDE26 sp. nov. and Vibrio ZSDZ34 sp. nov., isolated from coastal seawater in Qingdao.</title>
        <authorList>
            <person name="Zhang P."/>
        </authorList>
    </citation>
    <scope>NUCLEOTIDE SEQUENCE</scope>
    <source>
        <strain evidence="1">ZSDE26</strain>
    </source>
</reference>
<dbReference type="EMBL" id="JAJHVV010000006">
    <property type="protein sequence ID" value="MCK6263862.1"/>
    <property type="molecule type" value="Genomic_DNA"/>
</dbReference>
<accession>A0A9X1XII2</accession>
<keyword evidence="2" id="KW-1185">Reference proteome</keyword>
<sequence length="69" mass="7931">MFKIEINLYNEDLSWVAEIHQLNSDILLRHILPKLQNLSSPINFQFDEVSQIGHVMKVSGAKLGHFTVL</sequence>
<comment type="caution">
    <text evidence="1">The sequence shown here is derived from an EMBL/GenBank/DDBJ whole genome shotgun (WGS) entry which is preliminary data.</text>
</comment>
<gene>
    <name evidence="1" type="ORF">KP803_11340</name>
</gene>
<evidence type="ECO:0000313" key="1">
    <source>
        <dbReference type="EMBL" id="MCK6263862.1"/>
    </source>
</evidence>
<name>A0A9X1XII2_9VIBR</name>
<dbReference type="RefSeq" id="WP_248008944.1">
    <property type="nucleotide sequence ID" value="NZ_JAJHVV010000006.1"/>
</dbReference>
<dbReference type="AlphaFoldDB" id="A0A9X1XII2"/>
<dbReference type="Proteomes" id="UP001139559">
    <property type="component" value="Unassembled WGS sequence"/>
</dbReference>